<feature type="region of interest" description="Disordered" evidence="1">
    <location>
        <begin position="45"/>
        <end position="82"/>
    </location>
</feature>
<reference evidence="2" key="1">
    <citation type="journal article" date="2022" name="bioRxiv">
        <title>Sequencing and chromosome-scale assembly of the giantPleurodeles waltlgenome.</title>
        <authorList>
            <person name="Brown T."/>
            <person name="Elewa A."/>
            <person name="Iarovenko S."/>
            <person name="Subramanian E."/>
            <person name="Araus A.J."/>
            <person name="Petzold A."/>
            <person name="Susuki M."/>
            <person name="Suzuki K.-i.T."/>
            <person name="Hayashi T."/>
            <person name="Toyoda A."/>
            <person name="Oliveira C."/>
            <person name="Osipova E."/>
            <person name="Leigh N.D."/>
            <person name="Simon A."/>
            <person name="Yun M.H."/>
        </authorList>
    </citation>
    <scope>NUCLEOTIDE SEQUENCE</scope>
    <source>
        <strain evidence="2">20211129_DDA</strain>
        <tissue evidence="2">Liver</tissue>
    </source>
</reference>
<feature type="compositionally biased region" description="Basic and acidic residues" evidence="1">
    <location>
        <begin position="148"/>
        <end position="164"/>
    </location>
</feature>
<accession>A0AAV7MJS8</accession>
<feature type="compositionally biased region" description="Basic and acidic residues" evidence="1">
    <location>
        <begin position="71"/>
        <end position="82"/>
    </location>
</feature>
<evidence type="ECO:0000256" key="1">
    <source>
        <dbReference type="SAM" id="MobiDB-lite"/>
    </source>
</evidence>
<gene>
    <name evidence="2" type="ORF">NDU88_001455</name>
</gene>
<protein>
    <submittedName>
        <fullName evidence="2">Uncharacterized protein</fullName>
    </submittedName>
</protein>
<sequence>MTHKCTSPSSLSRKRWGGVANRLRWRSHKQGAPDLARRKTAIRHISGAGVRPEPKRCFGGGVESQKVQSRAPKEVRTRTNKKKAEWACTRRAKPCDDGASCGREALSGGGWGGAIRGRTSPARPGCRPGGSGPLPARSHIGSQAAAGEESRNTYRCEERNRPGGEARGLTWQRSSEWGSEDAAEGGKPTE</sequence>
<evidence type="ECO:0000313" key="3">
    <source>
        <dbReference type="Proteomes" id="UP001066276"/>
    </source>
</evidence>
<dbReference type="AlphaFoldDB" id="A0AAV7MJS8"/>
<evidence type="ECO:0000313" key="2">
    <source>
        <dbReference type="EMBL" id="KAJ1104040.1"/>
    </source>
</evidence>
<name>A0AAV7MJS8_PLEWA</name>
<organism evidence="2 3">
    <name type="scientific">Pleurodeles waltl</name>
    <name type="common">Iberian ribbed newt</name>
    <dbReference type="NCBI Taxonomy" id="8319"/>
    <lineage>
        <taxon>Eukaryota</taxon>
        <taxon>Metazoa</taxon>
        <taxon>Chordata</taxon>
        <taxon>Craniata</taxon>
        <taxon>Vertebrata</taxon>
        <taxon>Euteleostomi</taxon>
        <taxon>Amphibia</taxon>
        <taxon>Batrachia</taxon>
        <taxon>Caudata</taxon>
        <taxon>Salamandroidea</taxon>
        <taxon>Salamandridae</taxon>
        <taxon>Pleurodelinae</taxon>
        <taxon>Pleurodeles</taxon>
    </lineage>
</organism>
<feature type="region of interest" description="Disordered" evidence="1">
    <location>
        <begin position="106"/>
        <end position="190"/>
    </location>
</feature>
<proteinExistence type="predicted"/>
<comment type="caution">
    <text evidence="2">The sequence shown here is derived from an EMBL/GenBank/DDBJ whole genome shotgun (WGS) entry which is preliminary data.</text>
</comment>
<keyword evidence="3" id="KW-1185">Reference proteome</keyword>
<dbReference type="Proteomes" id="UP001066276">
    <property type="component" value="Chromosome 9"/>
</dbReference>
<dbReference type="EMBL" id="JANPWB010000013">
    <property type="protein sequence ID" value="KAJ1104040.1"/>
    <property type="molecule type" value="Genomic_DNA"/>
</dbReference>